<evidence type="ECO:0000256" key="4">
    <source>
        <dbReference type="ARBA" id="ARBA00022679"/>
    </source>
</evidence>
<evidence type="ECO:0000313" key="9">
    <source>
        <dbReference type="EMBL" id="NIZ69167.1"/>
    </source>
</evidence>
<name>A0A968GHK7_9SPIO</name>
<dbReference type="GO" id="GO:0016780">
    <property type="term" value="F:phosphotransferase activity, for other substituted phosphate groups"/>
    <property type="evidence" value="ECO:0007669"/>
    <property type="project" value="TreeGrafter"/>
</dbReference>
<feature type="domain" description="Bacterial sugar transferase" evidence="8">
    <location>
        <begin position="8"/>
        <end position="201"/>
    </location>
</feature>
<reference evidence="9" key="1">
    <citation type="submission" date="2020-03" db="EMBL/GenBank/DDBJ databases">
        <title>Spirochaetal bacteria isolated from arthropods constitute a novel genus Entomospira genus novum within the order Spirochaetales.</title>
        <authorList>
            <person name="Grana-Miraglia L."/>
            <person name="Sikutova S."/>
            <person name="Fingerle V."/>
            <person name="Sing A."/>
            <person name="Castillo-Ramirez S."/>
            <person name="Margos G."/>
            <person name="Rudolf I."/>
        </authorList>
    </citation>
    <scope>NUCLEOTIDE SEQUENCE</scope>
    <source>
        <strain evidence="9">BR149</strain>
    </source>
</reference>
<evidence type="ECO:0000256" key="2">
    <source>
        <dbReference type="ARBA" id="ARBA00006464"/>
    </source>
</evidence>
<evidence type="ECO:0000256" key="6">
    <source>
        <dbReference type="ARBA" id="ARBA00022989"/>
    </source>
</evidence>
<evidence type="ECO:0000256" key="5">
    <source>
        <dbReference type="ARBA" id="ARBA00022692"/>
    </source>
</evidence>
<proteinExistence type="inferred from homology"/>
<evidence type="ECO:0000313" key="10">
    <source>
        <dbReference type="Proteomes" id="UP000778951"/>
    </source>
</evidence>
<comment type="subcellular location">
    <subcellularLocation>
        <location evidence="1">Cell membrane</location>
    </subcellularLocation>
</comment>
<dbReference type="Proteomes" id="UP000778951">
    <property type="component" value="Unassembled WGS sequence"/>
</dbReference>
<dbReference type="InterPro" id="IPR003362">
    <property type="entry name" value="Bact_transf"/>
</dbReference>
<keyword evidence="3" id="KW-1003">Cell membrane</keyword>
<keyword evidence="5" id="KW-0812">Transmembrane</keyword>
<protein>
    <submittedName>
        <fullName evidence="9">Sugar transferase</fullName>
    </submittedName>
</protein>
<keyword evidence="7" id="KW-0472">Membrane</keyword>
<dbReference type="PANTHER" id="PTHR30576:SF4">
    <property type="entry name" value="UNDECAPRENYL-PHOSPHATE GALACTOSE PHOSPHOTRANSFERASE"/>
    <property type="match status" value="1"/>
</dbReference>
<evidence type="ECO:0000256" key="3">
    <source>
        <dbReference type="ARBA" id="ARBA00022475"/>
    </source>
</evidence>
<evidence type="ECO:0000259" key="8">
    <source>
        <dbReference type="Pfam" id="PF02397"/>
    </source>
</evidence>
<keyword evidence="10" id="KW-1185">Reference proteome</keyword>
<accession>A0A968GHK7</accession>
<dbReference type="PANTHER" id="PTHR30576">
    <property type="entry name" value="COLANIC BIOSYNTHESIS UDP-GLUCOSE LIPID CARRIER TRANSFERASE"/>
    <property type="match status" value="1"/>
</dbReference>
<dbReference type="GO" id="GO:0005886">
    <property type="term" value="C:plasma membrane"/>
    <property type="evidence" value="ECO:0007669"/>
    <property type="project" value="UniProtKB-SubCell"/>
</dbReference>
<sequence>MIYTAIFKRLFDLFFALLFLLLLSPLLILISVAIKIASGNAPIFYGHQRLGKNGVIFTCWKFRTMIPKAQEKLQDILQNDPTLAQEFNQTQKLKRDPRIIPGIGHFLRRSSMDELPQFFNVLKGQMSIIGPRPITPSELNHYGEHQALFLSVLPGITGLWQTSGRNNLSYQSRVNLDIYYIRHRSLWLDLNIVLKTLITIIKGSGY</sequence>
<keyword evidence="6" id="KW-1133">Transmembrane helix</keyword>
<evidence type="ECO:0000256" key="1">
    <source>
        <dbReference type="ARBA" id="ARBA00004236"/>
    </source>
</evidence>
<keyword evidence="4 9" id="KW-0808">Transferase</keyword>
<gene>
    <name evidence="9" type="ORF">HCT48_02935</name>
</gene>
<dbReference type="Pfam" id="PF02397">
    <property type="entry name" value="Bac_transf"/>
    <property type="match status" value="1"/>
</dbReference>
<organism evidence="9 10">
    <name type="scientific">Entomospira culicis</name>
    <dbReference type="NCBI Taxonomy" id="2719989"/>
    <lineage>
        <taxon>Bacteria</taxon>
        <taxon>Pseudomonadati</taxon>
        <taxon>Spirochaetota</taxon>
        <taxon>Spirochaetia</taxon>
        <taxon>Spirochaetales</taxon>
        <taxon>Spirochaetaceae</taxon>
        <taxon>Entomospira</taxon>
    </lineage>
</organism>
<comment type="similarity">
    <text evidence="2">Belongs to the bacterial sugar transferase family.</text>
</comment>
<comment type="caution">
    <text evidence="9">The sequence shown here is derived from an EMBL/GenBank/DDBJ whole genome shotgun (WGS) entry which is preliminary data.</text>
</comment>
<dbReference type="EMBL" id="JAATLM010000001">
    <property type="protein sequence ID" value="NIZ69167.1"/>
    <property type="molecule type" value="Genomic_DNA"/>
</dbReference>
<dbReference type="RefSeq" id="WP_167695266.1">
    <property type="nucleotide sequence ID" value="NZ_CP118181.1"/>
</dbReference>
<dbReference type="AlphaFoldDB" id="A0A968GHK7"/>
<evidence type="ECO:0000256" key="7">
    <source>
        <dbReference type="ARBA" id="ARBA00023136"/>
    </source>
</evidence>